<protein>
    <recommendedName>
        <fullName evidence="3">SWIM-type domain-containing protein</fullName>
    </recommendedName>
</protein>
<feature type="compositionally biased region" description="Gly residues" evidence="2">
    <location>
        <begin position="144"/>
        <end position="156"/>
    </location>
</feature>
<evidence type="ECO:0000313" key="4">
    <source>
        <dbReference type="EMBL" id="QHW31778.1"/>
    </source>
</evidence>
<evidence type="ECO:0000313" key="5">
    <source>
        <dbReference type="Proteomes" id="UP000479114"/>
    </source>
</evidence>
<dbReference type="AlphaFoldDB" id="A0A6C0NZY1"/>
<dbReference type="Pfam" id="PF04434">
    <property type="entry name" value="SWIM"/>
    <property type="match status" value="1"/>
</dbReference>
<keyword evidence="1" id="KW-0479">Metal-binding</keyword>
<dbReference type="RefSeq" id="WP_162640584.1">
    <property type="nucleotide sequence ID" value="NZ_CP048286.1"/>
</dbReference>
<sequence>MDTDLMMDDTAWRKLLEGVAAYFDELTIIRGFQYHKQGRVETLGLRDDGVYLDARVKDNRVYEVAVDLGDLSKSTCACPLDRGCLHMVAALLRYAELCGRPIQALVNARAAARNAAKADAAEAGTGDGRLAGKGAGKAVAGDGTETGTGKSGAGKEGAGKEGAENSPLRAGTPSARLVRPTLTEQELTELPVALWHDRFRQRRGPLQANIRTAQEASDLLADLHAMRPDLPYALEQLFNLHAALFVLEQIVKPAQANWRQSGLFMGYHTQLALDGLLAQTRRMLEERLALSSETSAYWERLLETAAFLREQMLTEDKTLNCFASLYQSFWLHWLSPASAGSKHLYEEELQHLREAQQVLGNALSPLPWTLAQCLLWLYLERDEEALRLLAERGGKLLLKPEHLMPLLDVMSRAGQWERLRDWLVETGALLTGFRGEDLAPYGEYWSIVAEQLPEAKPAMWNTLASMLPFSRVIYEEALVAHGKWERWIDYQMSSGQEPLSFRVAVLKPIEKDAPELLLPFYHQAVERYVLQKNRDGYKAAAKLLKRLSKLYVRLKREERWEQFISAFASRNSRLRALQEELRKGGLLS</sequence>
<keyword evidence="1" id="KW-0863">Zinc-finger</keyword>
<name>A0A6C0NZY1_9BACL</name>
<reference evidence="4 5" key="1">
    <citation type="submission" date="2020-02" db="EMBL/GenBank/DDBJ databases">
        <title>Paenibacillus sp. nov., isolated from rhizosphere soil of tomato.</title>
        <authorList>
            <person name="Weon H.-Y."/>
            <person name="Lee S.A."/>
        </authorList>
    </citation>
    <scope>NUCLEOTIDE SEQUENCE [LARGE SCALE GENOMIC DNA]</scope>
    <source>
        <strain evidence="4 5">14171R-81</strain>
    </source>
</reference>
<feature type="region of interest" description="Disordered" evidence="2">
    <location>
        <begin position="119"/>
        <end position="182"/>
    </location>
</feature>
<organism evidence="4 5">
    <name type="scientific">Paenibacillus rhizovicinus</name>
    <dbReference type="NCBI Taxonomy" id="2704463"/>
    <lineage>
        <taxon>Bacteria</taxon>
        <taxon>Bacillati</taxon>
        <taxon>Bacillota</taxon>
        <taxon>Bacilli</taxon>
        <taxon>Bacillales</taxon>
        <taxon>Paenibacillaceae</taxon>
        <taxon>Paenibacillus</taxon>
    </lineage>
</organism>
<feature type="domain" description="SWIM-type" evidence="3">
    <location>
        <begin position="62"/>
        <end position="95"/>
    </location>
</feature>
<dbReference type="KEGG" id="prz:GZH47_13635"/>
<dbReference type="Proteomes" id="UP000479114">
    <property type="component" value="Chromosome"/>
</dbReference>
<evidence type="ECO:0000256" key="2">
    <source>
        <dbReference type="SAM" id="MobiDB-lite"/>
    </source>
</evidence>
<keyword evidence="5" id="KW-1185">Reference proteome</keyword>
<dbReference type="InterPro" id="IPR007527">
    <property type="entry name" value="Znf_SWIM"/>
</dbReference>
<proteinExistence type="predicted"/>
<evidence type="ECO:0000259" key="3">
    <source>
        <dbReference type="PROSITE" id="PS50966"/>
    </source>
</evidence>
<dbReference type="PROSITE" id="PS50966">
    <property type="entry name" value="ZF_SWIM"/>
    <property type="match status" value="1"/>
</dbReference>
<accession>A0A6C0NZY1</accession>
<gene>
    <name evidence="4" type="ORF">GZH47_13635</name>
</gene>
<feature type="compositionally biased region" description="Gly residues" evidence="2">
    <location>
        <begin position="125"/>
        <end position="135"/>
    </location>
</feature>
<evidence type="ECO:0000256" key="1">
    <source>
        <dbReference type="PROSITE-ProRule" id="PRU00325"/>
    </source>
</evidence>
<dbReference type="GO" id="GO:0008270">
    <property type="term" value="F:zinc ion binding"/>
    <property type="evidence" value="ECO:0007669"/>
    <property type="project" value="UniProtKB-KW"/>
</dbReference>
<keyword evidence="1" id="KW-0862">Zinc</keyword>
<dbReference type="EMBL" id="CP048286">
    <property type="protein sequence ID" value="QHW31778.1"/>
    <property type="molecule type" value="Genomic_DNA"/>
</dbReference>